<protein>
    <recommendedName>
        <fullName evidence="1">Transposase DDE domain-containing protein</fullName>
    </recommendedName>
</protein>
<dbReference type="Proteomes" id="UP000645462">
    <property type="component" value="Unassembled WGS sequence"/>
</dbReference>
<comment type="caution">
    <text evidence="2">The sequence shown here is derived from an EMBL/GenBank/DDBJ whole genome shotgun (WGS) entry which is preliminary data.</text>
</comment>
<evidence type="ECO:0000313" key="2">
    <source>
        <dbReference type="EMBL" id="GGC22087.1"/>
    </source>
</evidence>
<evidence type="ECO:0000313" key="3">
    <source>
        <dbReference type="Proteomes" id="UP000645462"/>
    </source>
</evidence>
<dbReference type="EMBL" id="BMFC01000022">
    <property type="protein sequence ID" value="GGC22087.1"/>
    <property type="molecule type" value="Genomic_DNA"/>
</dbReference>
<dbReference type="InterPro" id="IPR025668">
    <property type="entry name" value="Tnp_DDE_dom"/>
</dbReference>
<dbReference type="Pfam" id="PF13701">
    <property type="entry name" value="DDE_Tnp_1_4"/>
    <property type="match status" value="1"/>
</dbReference>
<reference evidence="3" key="1">
    <citation type="journal article" date="2019" name="Int. J. Syst. Evol. Microbiol.">
        <title>The Global Catalogue of Microorganisms (GCM) 10K type strain sequencing project: providing services to taxonomists for standard genome sequencing and annotation.</title>
        <authorList>
            <consortium name="The Broad Institute Genomics Platform"/>
            <consortium name="The Broad Institute Genome Sequencing Center for Infectious Disease"/>
            <person name="Wu L."/>
            <person name="Ma J."/>
        </authorList>
    </citation>
    <scope>NUCLEOTIDE SEQUENCE [LARGE SCALE GENOMIC DNA]</scope>
    <source>
        <strain evidence="3">CGMCC 1.12478</strain>
    </source>
</reference>
<evidence type="ECO:0000259" key="1">
    <source>
        <dbReference type="Pfam" id="PF13701"/>
    </source>
</evidence>
<keyword evidence="3" id="KW-1185">Reference proteome</keyword>
<feature type="domain" description="Transposase DDE" evidence="1">
    <location>
        <begin position="15"/>
        <end position="69"/>
    </location>
</feature>
<organism evidence="2 3">
    <name type="scientific">Marivita lacus</name>
    <dbReference type="NCBI Taxonomy" id="1323742"/>
    <lineage>
        <taxon>Bacteria</taxon>
        <taxon>Pseudomonadati</taxon>
        <taxon>Pseudomonadota</taxon>
        <taxon>Alphaproteobacteria</taxon>
        <taxon>Rhodobacterales</taxon>
        <taxon>Roseobacteraceae</taxon>
        <taxon>Marivita</taxon>
    </lineage>
</organism>
<sequence length="92" mass="10058">MDHPEGAGETDNVRLGFDCRVRLEFHGSKISSDGGLLLFRELDEVLGLHDIAGELLTDTRTGHNRLHSLWPAADFVDTGLGLHSSVLERHGA</sequence>
<accession>A0ABQ1LAB9</accession>
<gene>
    <name evidence="2" type="ORF">GCM10011363_43350</name>
</gene>
<proteinExistence type="predicted"/>
<name>A0ABQ1LAB9_9RHOB</name>